<evidence type="ECO:0000256" key="1">
    <source>
        <dbReference type="ARBA" id="ARBA00004141"/>
    </source>
</evidence>
<dbReference type="FunFam" id="1.20.1510.10:FF:000005">
    <property type="entry name" value="Putative Cation diffusion facilitator 1"/>
    <property type="match status" value="1"/>
</dbReference>
<dbReference type="InterPro" id="IPR050291">
    <property type="entry name" value="CDF_Transporter"/>
</dbReference>
<dbReference type="SUPFAM" id="SSF160240">
    <property type="entry name" value="Cation efflux protein cytoplasmic domain-like"/>
    <property type="match status" value="1"/>
</dbReference>
<dbReference type="SUPFAM" id="SSF161111">
    <property type="entry name" value="Cation efflux protein transmembrane domain-like"/>
    <property type="match status" value="1"/>
</dbReference>
<evidence type="ECO:0008006" key="10">
    <source>
        <dbReference type="Google" id="ProtNLM"/>
    </source>
</evidence>
<keyword evidence="5 6" id="KW-0472">Membrane</keyword>
<evidence type="ECO:0000256" key="4">
    <source>
        <dbReference type="ARBA" id="ARBA00022989"/>
    </source>
</evidence>
<keyword evidence="2" id="KW-0813">Transport</keyword>
<organism evidence="9">
    <name type="scientific">Rhodosorus marinus</name>
    <dbReference type="NCBI Taxonomy" id="101924"/>
    <lineage>
        <taxon>Eukaryota</taxon>
        <taxon>Rhodophyta</taxon>
        <taxon>Stylonematophyceae</taxon>
        <taxon>Stylonematales</taxon>
        <taxon>Stylonemataceae</taxon>
        <taxon>Rhodosorus</taxon>
    </lineage>
</organism>
<feature type="domain" description="Cation efflux protein cytoplasmic" evidence="8">
    <location>
        <begin position="364"/>
        <end position="428"/>
    </location>
</feature>
<protein>
    <recommendedName>
        <fullName evidence="10">Cation efflux protein cytoplasmic domain-containing protein</fullName>
    </recommendedName>
</protein>
<keyword evidence="4 6" id="KW-1133">Transmembrane helix</keyword>
<gene>
    <name evidence="9" type="ORF">RMAR00112_LOCUS10951</name>
</gene>
<evidence type="ECO:0000313" key="9">
    <source>
        <dbReference type="EMBL" id="CAE0042980.1"/>
    </source>
</evidence>
<feature type="transmembrane region" description="Helical" evidence="6">
    <location>
        <begin position="315"/>
        <end position="336"/>
    </location>
</feature>
<feature type="transmembrane region" description="Helical" evidence="6">
    <location>
        <begin position="179"/>
        <end position="201"/>
    </location>
</feature>
<evidence type="ECO:0000256" key="5">
    <source>
        <dbReference type="ARBA" id="ARBA00023136"/>
    </source>
</evidence>
<dbReference type="InterPro" id="IPR027470">
    <property type="entry name" value="Cation_efflux_CTD"/>
</dbReference>
<feature type="transmembrane region" description="Helical" evidence="6">
    <location>
        <begin position="259"/>
        <end position="280"/>
    </location>
</feature>
<dbReference type="NCBIfam" id="TIGR01297">
    <property type="entry name" value="CDF"/>
    <property type="match status" value="1"/>
</dbReference>
<feature type="transmembrane region" description="Helical" evidence="6">
    <location>
        <begin position="222"/>
        <end position="239"/>
    </location>
</feature>
<dbReference type="EMBL" id="HBHW01014139">
    <property type="protein sequence ID" value="CAE0042980.1"/>
    <property type="molecule type" value="Transcribed_RNA"/>
</dbReference>
<comment type="subcellular location">
    <subcellularLocation>
        <location evidence="1">Membrane</location>
        <topology evidence="1">Multi-pass membrane protein</topology>
    </subcellularLocation>
</comment>
<evidence type="ECO:0000256" key="6">
    <source>
        <dbReference type="SAM" id="Phobius"/>
    </source>
</evidence>
<dbReference type="PANTHER" id="PTHR43840:SF13">
    <property type="entry name" value="CATION EFFLUX PROTEIN CYTOPLASMIC DOMAIN-CONTAINING PROTEIN"/>
    <property type="match status" value="1"/>
</dbReference>
<dbReference type="GO" id="GO:0008324">
    <property type="term" value="F:monoatomic cation transmembrane transporter activity"/>
    <property type="evidence" value="ECO:0007669"/>
    <property type="project" value="InterPro"/>
</dbReference>
<dbReference type="InterPro" id="IPR058533">
    <property type="entry name" value="Cation_efflux_TM"/>
</dbReference>
<name>A0A7S3ECU1_9RHOD</name>
<evidence type="ECO:0000256" key="3">
    <source>
        <dbReference type="ARBA" id="ARBA00022692"/>
    </source>
</evidence>
<dbReference type="InterPro" id="IPR002524">
    <property type="entry name" value="Cation_efflux"/>
</dbReference>
<accession>A0A7S3ECU1</accession>
<dbReference type="Pfam" id="PF01545">
    <property type="entry name" value="Cation_efflux"/>
    <property type="match status" value="1"/>
</dbReference>
<feature type="transmembrane region" description="Helical" evidence="6">
    <location>
        <begin position="153"/>
        <end position="173"/>
    </location>
</feature>
<keyword evidence="3 6" id="KW-0812">Transmembrane</keyword>
<sequence length="441" mass="49075">MMPGVSEETGLITDCENDNQGKSYSMLGNGKAKSTVVEMVQESAFIDIGKIDDAGFDNVHLRTWRSWPSGSFAHSIRNMWKAYKTKEELEKSSKPLRDYYAEQNDLLEEYVQCSVGHDNLEEEEKSFVDRCAEALELKSDEGENSESKKAQRAVYLSNACNVLLLFAQAFAFISSMSLALMATLTDASLDFVSGLLVLLTWKLKSSRDKYSYPVGQSRLEPLGVIGMACLMTSATLITLQESITTLIGGQERAKFTGLSPLVVGLLFLALFTKLCLYLMCKGSSDMSVRSLAVDHLNDVIANSVSLTTVYLAERYIWWLDPAGGICISVLIIVNWVRHTLEHVQNLLGKVANAKTVSLVTFLACNHHPEIHKVDTVRAYHMGNGLFVECDIVLSSDMLLWEAHDIGESLQNRIENFDGVDRAFVHLDTEAEHSPEIEHKVI</sequence>
<dbReference type="PANTHER" id="PTHR43840">
    <property type="entry name" value="MITOCHONDRIAL METAL TRANSPORTER 1-RELATED"/>
    <property type="match status" value="1"/>
</dbReference>
<dbReference type="InterPro" id="IPR036837">
    <property type="entry name" value="Cation_efflux_CTD_sf"/>
</dbReference>
<dbReference type="AlphaFoldDB" id="A0A7S3ECU1"/>
<dbReference type="Gene3D" id="1.20.1510.10">
    <property type="entry name" value="Cation efflux protein transmembrane domain"/>
    <property type="match status" value="1"/>
</dbReference>
<reference evidence="9" key="1">
    <citation type="submission" date="2021-01" db="EMBL/GenBank/DDBJ databases">
        <authorList>
            <person name="Corre E."/>
            <person name="Pelletier E."/>
            <person name="Niang G."/>
            <person name="Scheremetjew M."/>
            <person name="Finn R."/>
            <person name="Kale V."/>
            <person name="Holt S."/>
            <person name="Cochrane G."/>
            <person name="Meng A."/>
            <person name="Brown T."/>
            <person name="Cohen L."/>
        </authorList>
    </citation>
    <scope>NUCLEOTIDE SEQUENCE</scope>
    <source>
        <strain evidence="9">CCMP 769</strain>
    </source>
</reference>
<dbReference type="Gene3D" id="3.30.70.1350">
    <property type="entry name" value="Cation efflux protein, cytoplasmic domain"/>
    <property type="match status" value="1"/>
</dbReference>
<evidence type="ECO:0000259" key="8">
    <source>
        <dbReference type="Pfam" id="PF16916"/>
    </source>
</evidence>
<evidence type="ECO:0000256" key="2">
    <source>
        <dbReference type="ARBA" id="ARBA00022448"/>
    </source>
</evidence>
<proteinExistence type="predicted"/>
<dbReference type="GO" id="GO:0016020">
    <property type="term" value="C:membrane"/>
    <property type="evidence" value="ECO:0007669"/>
    <property type="project" value="UniProtKB-SubCell"/>
</dbReference>
<dbReference type="InterPro" id="IPR027469">
    <property type="entry name" value="Cation_efflux_TMD_sf"/>
</dbReference>
<evidence type="ECO:0000259" key="7">
    <source>
        <dbReference type="Pfam" id="PF01545"/>
    </source>
</evidence>
<feature type="domain" description="Cation efflux protein transmembrane" evidence="7">
    <location>
        <begin position="155"/>
        <end position="347"/>
    </location>
</feature>
<dbReference type="Pfam" id="PF16916">
    <property type="entry name" value="ZT_dimer"/>
    <property type="match status" value="1"/>
</dbReference>